<sequence>MFKIKKHFNKTLANFKVKTRLLIFFLLLSIIPVIIIGYFSYDNTRATIENKISHYTEELIKQSTININNNLEKIEKNSTMIISNRDLMKKISRLTYEDDFEKLMDIKEVNNQLNSIVQSNKEIEGIIVYRPGSSNFSTFNEDIKKVIGNDFSEHSLYKRAVSDKGESIWSYKIKNNNNNLYLIKSLTSVNTFKTIGTLIFILNNDIFNHLYENINIGENSILMISDQNNNLISSSNKNNKVQKDNSLLKISKNLDSENKSYISENTNSLISYNKMNNGWKLIARIPMKSLLEEIHNNRNFILLIAILSIIISFIISNIISENISAAIDKIINSFHKVGDGKINTKVEIIGKDEFAILGKGFNKMTDKIASLIQKSKNTAKSVISNSKKVNTLANNSEENSRLISHSINNISAGANKQAKEEQKASDIMKKLSQKIEEMNISIKNMNQLTDDIKNTSNNANSTVKNLKAKSKDAANISDKVINDIQNLNEKAQKIDDIINLIEAISEQTDLLSLNASIEAARAGEAGRGFAVVAAEIRGLAEKSSESVDIIKKIIKDITLESKKSASKVEAAKNIYLEQHKSVQQTESDFKNINNKLNEIIIYIKKLDSSTKSINKYKKMSSEKIRDIAAISQKSSITTKEVNSLSEKQKNSADKLTNVSEELNKIIKELEKVLNIFSI</sequence>
<dbReference type="Pfam" id="PF00672">
    <property type="entry name" value="HAMP"/>
    <property type="match status" value="1"/>
</dbReference>
<dbReference type="PROSITE" id="PS50885">
    <property type="entry name" value="HAMP"/>
    <property type="match status" value="1"/>
</dbReference>
<proteinExistence type="inferred from homology"/>
<feature type="transmembrane region" description="Helical" evidence="10">
    <location>
        <begin position="21"/>
        <end position="41"/>
    </location>
</feature>
<dbReference type="Pfam" id="PF02743">
    <property type="entry name" value="dCache_1"/>
    <property type="match status" value="1"/>
</dbReference>
<evidence type="ECO:0000313" key="13">
    <source>
        <dbReference type="EMBL" id="SIR45187.1"/>
    </source>
</evidence>
<dbReference type="Pfam" id="PF00015">
    <property type="entry name" value="MCPsignal"/>
    <property type="match status" value="1"/>
</dbReference>
<evidence type="ECO:0000256" key="10">
    <source>
        <dbReference type="SAM" id="Phobius"/>
    </source>
</evidence>
<reference evidence="14" key="1">
    <citation type="submission" date="2017-01" db="EMBL/GenBank/DDBJ databases">
        <authorList>
            <person name="Varghese N."/>
            <person name="Submissions S."/>
        </authorList>
    </citation>
    <scope>NUCLEOTIDE SEQUENCE [LARGE SCALE GENOMIC DNA]</scope>
    <source>
        <strain evidence="14">ATCC 700103</strain>
    </source>
</reference>
<keyword evidence="2" id="KW-1003">Cell membrane</keyword>
<keyword evidence="6 10" id="KW-0472">Membrane</keyword>
<dbReference type="EMBL" id="FTNC01000027">
    <property type="protein sequence ID" value="SIR45187.1"/>
    <property type="molecule type" value="Genomic_DNA"/>
</dbReference>
<dbReference type="SMART" id="SM00304">
    <property type="entry name" value="HAMP"/>
    <property type="match status" value="1"/>
</dbReference>
<dbReference type="STRING" id="56779.SAMN05421834_12725"/>
<evidence type="ECO:0000256" key="6">
    <source>
        <dbReference type="ARBA" id="ARBA00023136"/>
    </source>
</evidence>
<dbReference type="Gene3D" id="6.10.340.10">
    <property type="match status" value="1"/>
</dbReference>
<keyword evidence="14" id="KW-1185">Reference proteome</keyword>
<dbReference type="Proteomes" id="UP000185669">
    <property type="component" value="Unassembled WGS sequence"/>
</dbReference>
<keyword evidence="4 10" id="KW-0812">Transmembrane</keyword>
<accession>A0A1N7B1F1</accession>
<evidence type="ECO:0000256" key="3">
    <source>
        <dbReference type="ARBA" id="ARBA00022500"/>
    </source>
</evidence>
<feature type="domain" description="HAMP" evidence="12">
    <location>
        <begin position="321"/>
        <end position="373"/>
    </location>
</feature>
<dbReference type="SMART" id="SM00283">
    <property type="entry name" value="MA"/>
    <property type="match status" value="1"/>
</dbReference>
<comment type="similarity">
    <text evidence="8">Belongs to the methyl-accepting chemotaxis (MCP) protein family.</text>
</comment>
<name>A0A1N7B1F1_9FIRM</name>
<feature type="domain" description="Methyl-accepting transducer" evidence="11">
    <location>
        <begin position="392"/>
        <end position="628"/>
    </location>
</feature>
<evidence type="ECO:0000256" key="9">
    <source>
        <dbReference type="PROSITE-ProRule" id="PRU00284"/>
    </source>
</evidence>
<gene>
    <name evidence="13" type="ORF">SAMN05421834_12725</name>
</gene>
<dbReference type="PANTHER" id="PTHR32089:SF112">
    <property type="entry name" value="LYSOZYME-LIKE PROTEIN-RELATED"/>
    <property type="match status" value="1"/>
</dbReference>
<evidence type="ECO:0000256" key="7">
    <source>
        <dbReference type="ARBA" id="ARBA00023224"/>
    </source>
</evidence>
<dbReference type="GO" id="GO:0007165">
    <property type="term" value="P:signal transduction"/>
    <property type="evidence" value="ECO:0007669"/>
    <property type="project" value="UniProtKB-KW"/>
</dbReference>
<evidence type="ECO:0000256" key="4">
    <source>
        <dbReference type="ARBA" id="ARBA00022692"/>
    </source>
</evidence>
<dbReference type="SUPFAM" id="SSF58104">
    <property type="entry name" value="Methyl-accepting chemotaxis protein (MCP) signaling domain"/>
    <property type="match status" value="1"/>
</dbReference>
<comment type="subcellular location">
    <subcellularLocation>
        <location evidence="1">Cell membrane</location>
        <topology evidence="1">Multi-pass membrane protein</topology>
    </subcellularLocation>
</comment>
<dbReference type="GO" id="GO:0005886">
    <property type="term" value="C:plasma membrane"/>
    <property type="evidence" value="ECO:0007669"/>
    <property type="project" value="UniProtKB-SubCell"/>
</dbReference>
<evidence type="ECO:0000256" key="1">
    <source>
        <dbReference type="ARBA" id="ARBA00004651"/>
    </source>
</evidence>
<evidence type="ECO:0000259" key="12">
    <source>
        <dbReference type="PROSITE" id="PS50885"/>
    </source>
</evidence>
<keyword evidence="3" id="KW-0145">Chemotaxis</keyword>
<dbReference type="InterPro" id="IPR003660">
    <property type="entry name" value="HAMP_dom"/>
</dbReference>
<keyword evidence="5 10" id="KW-1133">Transmembrane helix</keyword>
<protein>
    <submittedName>
        <fullName evidence="13">Methyl-accepting chemotaxis protein</fullName>
    </submittedName>
</protein>
<dbReference type="RefSeq" id="WP_076545920.1">
    <property type="nucleotide sequence ID" value="NZ_FTNC01000027.1"/>
</dbReference>
<dbReference type="AlphaFoldDB" id="A0A1N7B1F1"/>
<evidence type="ECO:0000256" key="2">
    <source>
        <dbReference type="ARBA" id="ARBA00022475"/>
    </source>
</evidence>
<dbReference type="OrthoDB" id="9816519at2"/>
<organism evidence="13 14">
    <name type="scientific">Halanaerobium kushneri</name>
    <dbReference type="NCBI Taxonomy" id="56779"/>
    <lineage>
        <taxon>Bacteria</taxon>
        <taxon>Bacillati</taxon>
        <taxon>Bacillota</taxon>
        <taxon>Clostridia</taxon>
        <taxon>Halanaerobiales</taxon>
        <taxon>Halanaerobiaceae</taxon>
        <taxon>Halanaerobium</taxon>
    </lineage>
</organism>
<evidence type="ECO:0000313" key="14">
    <source>
        <dbReference type="Proteomes" id="UP000185669"/>
    </source>
</evidence>
<dbReference type="CDD" id="cd18774">
    <property type="entry name" value="PDC2_HK_sensor"/>
    <property type="match status" value="1"/>
</dbReference>
<dbReference type="GO" id="GO:0006935">
    <property type="term" value="P:chemotaxis"/>
    <property type="evidence" value="ECO:0007669"/>
    <property type="project" value="UniProtKB-KW"/>
</dbReference>
<keyword evidence="7 9" id="KW-0807">Transducer</keyword>
<dbReference type="PANTHER" id="PTHR32089">
    <property type="entry name" value="METHYL-ACCEPTING CHEMOTAXIS PROTEIN MCPB"/>
    <property type="match status" value="1"/>
</dbReference>
<evidence type="ECO:0000256" key="8">
    <source>
        <dbReference type="ARBA" id="ARBA00029447"/>
    </source>
</evidence>
<dbReference type="CDD" id="cd06225">
    <property type="entry name" value="HAMP"/>
    <property type="match status" value="1"/>
</dbReference>
<dbReference type="PROSITE" id="PS50111">
    <property type="entry name" value="CHEMOTAXIS_TRANSDUC_2"/>
    <property type="match status" value="1"/>
</dbReference>
<dbReference type="InterPro" id="IPR033479">
    <property type="entry name" value="dCache_1"/>
</dbReference>
<dbReference type="Gene3D" id="1.10.287.950">
    <property type="entry name" value="Methyl-accepting chemotaxis protein"/>
    <property type="match status" value="1"/>
</dbReference>
<evidence type="ECO:0000259" key="11">
    <source>
        <dbReference type="PROSITE" id="PS50111"/>
    </source>
</evidence>
<dbReference type="InterPro" id="IPR004089">
    <property type="entry name" value="MCPsignal_dom"/>
</dbReference>
<evidence type="ECO:0000256" key="5">
    <source>
        <dbReference type="ARBA" id="ARBA00022989"/>
    </source>
</evidence>